<protein>
    <submittedName>
        <fullName evidence="1">Uncharacterized protein</fullName>
    </submittedName>
</protein>
<gene>
    <name evidence="1" type="ORF">O6H91_01G113100</name>
</gene>
<evidence type="ECO:0000313" key="1">
    <source>
        <dbReference type="EMBL" id="KAJ7570281.1"/>
    </source>
</evidence>
<proteinExistence type="predicted"/>
<dbReference type="EMBL" id="CM055092">
    <property type="protein sequence ID" value="KAJ7570281.1"/>
    <property type="molecule type" value="Genomic_DNA"/>
</dbReference>
<dbReference type="Proteomes" id="UP001162992">
    <property type="component" value="Chromosome 1"/>
</dbReference>
<evidence type="ECO:0000313" key="2">
    <source>
        <dbReference type="Proteomes" id="UP001162992"/>
    </source>
</evidence>
<comment type="caution">
    <text evidence="1">The sequence shown here is derived from an EMBL/GenBank/DDBJ whole genome shotgun (WGS) entry which is preliminary data.</text>
</comment>
<accession>A0ACC2EUW4</accession>
<organism evidence="1 2">
    <name type="scientific">Diphasiastrum complanatum</name>
    <name type="common">Issler's clubmoss</name>
    <name type="synonym">Lycopodium complanatum</name>
    <dbReference type="NCBI Taxonomy" id="34168"/>
    <lineage>
        <taxon>Eukaryota</taxon>
        <taxon>Viridiplantae</taxon>
        <taxon>Streptophyta</taxon>
        <taxon>Embryophyta</taxon>
        <taxon>Tracheophyta</taxon>
        <taxon>Lycopodiopsida</taxon>
        <taxon>Lycopodiales</taxon>
        <taxon>Lycopodiaceae</taxon>
        <taxon>Lycopodioideae</taxon>
        <taxon>Diphasiastrum</taxon>
    </lineage>
</organism>
<sequence>MSSESLTAVTQPASDDNNASEVLPPLVTVSPHPQDDISTSTLSIGEAVQQFNSEIPASSPVPASITSNTGDFPASDPTPKTNGETCAVVSMAPALNAETAALNVAPTKYPLQDDVQSGAFKSVSSLPRNLNEATPSRAVIQVYPPALAKHEEVIKDPQLFTDTLNKFHSSLGSKIMIPKIGGSYLDLHLLYREVTARGGLQQVIKNRIWKEIKAVFEFPRTATNASFVLRKYYTSLLHHYEQVYFLGAQGPFVPPPASFPSPSPQSSTSVLCNIGSTSHDDSEPVRRKKKRRQVGLAAEIDPAACIGQFVTGAIDGKFEHGYLVTVRVGSESLRGVMYSVPQNNLPQFAMLPVLKHSFSAQSFLPGLDSQLRRKRRKKSQMPYKDPNAPKSNRSGYNFFFAEQHARLKLLHPDKDREISRMIGDLWNKLSDEDKLPYQEQGQKDKERYKKEIVAYREKLQMMRVKNANGSAAHEVVAVVCEQPASKNEFQDESEREDEFHVSYNTYSVGNLPSTQQHQCVETQNLEAPFTKGVCPHEGRHPIHELGAYG</sequence>
<name>A0ACC2EUW4_DIPCM</name>
<reference evidence="2" key="1">
    <citation type="journal article" date="2024" name="Proc. Natl. Acad. Sci. U.S.A.">
        <title>Extraordinary preservation of gene collinearity over three hundred million years revealed in homosporous lycophytes.</title>
        <authorList>
            <person name="Li C."/>
            <person name="Wickell D."/>
            <person name="Kuo L.Y."/>
            <person name="Chen X."/>
            <person name="Nie B."/>
            <person name="Liao X."/>
            <person name="Peng D."/>
            <person name="Ji J."/>
            <person name="Jenkins J."/>
            <person name="Williams M."/>
            <person name="Shu S."/>
            <person name="Plott C."/>
            <person name="Barry K."/>
            <person name="Rajasekar S."/>
            <person name="Grimwood J."/>
            <person name="Han X."/>
            <person name="Sun S."/>
            <person name="Hou Z."/>
            <person name="He W."/>
            <person name="Dai G."/>
            <person name="Sun C."/>
            <person name="Schmutz J."/>
            <person name="Leebens-Mack J.H."/>
            <person name="Li F.W."/>
            <person name="Wang L."/>
        </authorList>
    </citation>
    <scope>NUCLEOTIDE SEQUENCE [LARGE SCALE GENOMIC DNA]</scope>
    <source>
        <strain evidence="2">cv. PW_Plant_1</strain>
    </source>
</reference>
<keyword evidence="2" id="KW-1185">Reference proteome</keyword>